<dbReference type="RefSeq" id="WP_394164241.1">
    <property type="nucleotide sequence ID" value="NZ_JBHGCJ010000013.1"/>
</dbReference>
<evidence type="ECO:0000313" key="1">
    <source>
        <dbReference type="EMBL" id="MFG6110724.1"/>
    </source>
</evidence>
<dbReference type="EMBL" id="JBHGCJ010000013">
    <property type="protein sequence ID" value="MFG6110724.1"/>
    <property type="molecule type" value="Genomic_DNA"/>
</dbReference>
<sequence length="131" mass="14302">MDGVTHALPAFALIGTASHAELDWIAALGQADEQARHRAALQHVVGAQRGLLQDDQLWYPYEVIERGAARCEPGHEREFVMCTLLVLLAVHAGQRVGVDLALQFDDLAATYETLPPVLRDTVLDAYQSLTG</sequence>
<keyword evidence="2" id="KW-1185">Reference proteome</keyword>
<dbReference type="Proteomes" id="UP001605261">
    <property type="component" value="Unassembled WGS sequence"/>
</dbReference>
<gene>
    <name evidence="1" type="ORF">ACEU0G_000603</name>
</gene>
<accession>A0ABW7D193</accession>
<name>A0ABW7D193_9GAMM</name>
<protein>
    <submittedName>
        <fullName evidence="1">Uncharacterized protein</fullName>
    </submittedName>
</protein>
<reference evidence="1 2" key="1">
    <citation type="submission" date="2024-09" db="EMBL/GenBank/DDBJ databases">
        <authorList>
            <consortium name="All-Russian atlas of soil microorganisms"/>
            <consortium name="as a basis for the search for new antimicrobial producers and enzymes with unique properties"/>
            <person name="Sokolova E.A."/>
            <person name="Voronina E.N."/>
        </authorList>
    </citation>
    <scope>NUCLEOTIDE SEQUENCE [LARGE SCALE GENOMIC DNA]</scope>
    <source>
        <strain evidence="1 2">AF-22b-331.1</strain>
    </source>
</reference>
<proteinExistence type="predicted"/>
<organism evidence="1 2">
    <name type="scientific">Stenotrophomonas nematodicola</name>
    <dbReference type="NCBI Taxonomy" id="2656746"/>
    <lineage>
        <taxon>Bacteria</taxon>
        <taxon>Pseudomonadati</taxon>
        <taxon>Pseudomonadota</taxon>
        <taxon>Gammaproteobacteria</taxon>
        <taxon>Lysobacterales</taxon>
        <taxon>Lysobacteraceae</taxon>
        <taxon>Stenotrophomonas</taxon>
    </lineage>
</organism>
<comment type="caution">
    <text evidence="1">The sequence shown here is derived from an EMBL/GenBank/DDBJ whole genome shotgun (WGS) entry which is preliminary data.</text>
</comment>
<evidence type="ECO:0000313" key="2">
    <source>
        <dbReference type="Proteomes" id="UP001605261"/>
    </source>
</evidence>